<keyword evidence="3" id="KW-0413">Isomerase</keyword>
<evidence type="ECO:0000259" key="2">
    <source>
        <dbReference type="Pfam" id="PF01261"/>
    </source>
</evidence>
<reference evidence="3 4" key="1">
    <citation type="submission" date="2018-02" db="EMBL/GenBank/DDBJ databases">
        <title>The draft genome of Sphingobacterium sp. 5JN-11.</title>
        <authorList>
            <person name="Liu L."/>
            <person name="Li L."/>
            <person name="Liang L."/>
            <person name="Zhang X."/>
            <person name="Wang T."/>
        </authorList>
    </citation>
    <scope>NUCLEOTIDE SEQUENCE [LARGE SCALE GENOMIC DNA]</scope>
    <source>
        <strain evidence="3 4">5JN-11</strain>
    </source>
</reference>
<keyword evidence="1" id="KW-1133">Transmembrane helix</keyword>
<accession>A0A2S9J4N4</accession>
<organism evidence="3 4">
    <name type="scientific">Sphingobacterium haloxyli</name>
    <dbReference type="NCBI Taxonomy" id="2100533"/>
    <lineage>
        <taxon>Bacteria</taxon>
        <taxon>Pseudomonadati</taxon>
        <taxon>Bacteroidota</taxon>
        <taxon>Sphingobacteriia</taxon>
        <taxon>Sphingobacteriales</taxon>
        <taxon>Sphingobacteriaceae</taxon>
        <taxon>Sphingobacterium</taxon>
    </lineage>
</organism>
<gene>
    <name evidence="3" type="ORF">C5745_07460</name>
</gene>
<evidence type="ECO:0000313" key="4">
    <source>
        <dbReference type="Proteomes" id="UP000239711"/>
    </source>
</evidence>
<evidence type="ECO:0000313" key="3">
    <source>
        <dbReference type="EMBL" id="PRD47747.1"/>
    </source>
</evidence>
<dbReference type="Proteomes" id="UP000239711">
    <property type="component" value="Unassembled WGS sequence"/>
</dbReference>
<dbReference type="AlphaFoldDB" id="A0A2S9J4N4"/>
<dbReference type="EMBL" id="PVBQ01000005">
    <property type="protein sequence ID" value="PRD47747.1"/>
    <property type="molecule type" value="Genomic_DNA"/>
</dbReference>
<proteinExistence type="predicted"/>
<dbReference type="PANTHER" id="PTHR12110">
    <property type="entry name" value="HYDROXYPYRUVATE ISOMERASE"/>
    <property type="match status" value="1"/>
</dbReference>
<sequence>MYLNINPTTIMIHNYFLMVTCWLGIIVTMQGRAPRPCTPMPPSIGVCASTDQMSDAGDAGFDFIIPSVAAYLKPALGDSEFSFDEGKGGMPILACNSFFPAQMKCVGPEANVDSLLAYARTVFSRAERRKVSLIIFGSGAARKIPEGYDKALATGEFVGLCIKLAELAAVYDVKIALENLNKEETNLVNTVDEARVICEKVNMPNFGINADIYHMLKEHEPAHHLSAASKHIFNCEIAEPQNRTPPGVEGTDFSIYLRMLKEINYKGGIAVEARWSDFPNQAPAAYQTLKSQLDAVYQ</sequence>
<dbReference type="InterPro" id="IPR036237">
    <property type="entry name" value="Xyl_isomerase-like_sf"/>
</dbReference>
<keyword evidence="4" id="KW-1185">Reference proteome</keyword>
<keyword evidence="1" id="KW-0812">Transmembrane</keyword>
<dbReference type="SUPFAM" id="SSF51658">
    <property type="entry name" value="Xylose isomerase-like"/>
    <property type="match status" value="1"/>
</dbReference>
<dbReference type="InterPro" id="IPR013022">
    <property type="entry name" value="Xyl_isomerase-like_TIM-brl"/>
</dbReference>
<evidence type="ECO:0000256" key="1">
    <source>
        <dbReference type="SAM" id="Phobius"/>
    </source>
</evidence>
<dbReference type="Gene3D" id="3.20.20.150">
    <property type="entry name" value="Divalent-metal-dependent TIM barrel enzymes"/>
    <property type="match status" value="1"/>
</dbReference>
<dbReference type="Pfam" id="PF01261">
    <property type="entry name" value="AP_endonuc_2"/>
    <property type="match status" value="1"/>
</dbReference>
<feature type="transmembrane region" description="Helical" evidence="1">
    <location>
        <begin position="12"/>
        <end position="31"/>
    </location>
</feature>
<protein>
    <submittedName>
        <fullName evidence="3">Sugar phosphate isomerase/epimerase</fullName>
    </submittedName>
</protein>
<comment type="caution">
    <text evidence="3">The sequence shown here is derived from an EMBL/GenBank/DDBJ whole genome shotgun (WGS) entry which is preliminary data.</text>
</comment>
<feature type="domain" description="Xylose isomerase-like TIM barrel" evidence="2">
    <location>
        <begin position="112"/>
        <end position="282"/>
    </location>
</feature>
<keyword evidence="1" id="KW-0472">Membrane</keyword>
<dbReference type="GO" id="GO:0016853">
    <property type="term" value="F:isomerase activity"/>
    <property type="evidence" value="ECO:0007669"/>
    <property type="project" value="UniProtKB-KW"/>
</dbReference>
<name>A0A2S9J4N4_9SPHI</name>
<dbReference type="InterPro" id="IPR050312">
    <property type="entry name" value="IolE/XylAMocC-like"/>
</dbReference>
<dbReference type="RefSeq" id="WP_105716374.1">
    <property type="nucleotide sequence ID" value="NZ_PVBQ01000005.1"/>
</dbReference>
<dbReference type="PANTHER" id="PTHR12110:SF21">
    <property type="entry name" value="XYLOSE ISOMERASE-LIKE TIM BARREL DOMAIN-CONTAINING PROTEIN"/>
    <property type="match status" value="1"/>
</dbReference>